<dbReference type="GeneID" id="66504241"/>
<dbReference type="STRING" id="561184.SAMN05216376_12434"/>
<sequence>MQSDRLIGHAPRARAFGEKFYETGGTCIGCKECTGLCHALIEALVVPDSVLGRGE</sequence>
<evidence type="ECO:0000313" key="2">
    <source>
        <dbReference type="Proteomes" id="UP000030960"/>
    </source>
</evidence>
<evidence type="ECO:0000313" key="1">
    <source>
        <dbReference type="EMBL" id="KHQ50809.1"/>
    </source>
</evidence>
<proteinExistence type="predicted"/>
<reference evidence="1 2" key="1">
    <citation type="submission" date="2014-10" db="EMBL/GenBank/DDBJ databases">
        <title>Genome sequence of Ponticoccus sp. strain UMTAT08 isolated from clonal culture of toxic dinoflagellate Alexandrium tamiyavanichii.</title>
        <authorList>
            <person name="Gan H.Y."/>
            <person name="Muhd D.-D."/>
            <person name="Mohd Noor M.E."/>
            <person name="Yeong Y.S."/>
            <person name="Usup G."/>
        </authorList>
    </citation>
    <scope>NUCLEOTIDE SEQUENCE [LARGE SCALE GENOMIC DNA]</scope>
    <source>
        <strain evidence="1 2">UMTAT08</strain>
    </source>
</reference>
<dbReference type="Proteomes" id="UP000030960">
    <property type="component" value="Unassembled WGS sequence"/>
</dbReference>
<protein>
    <submittedName>
        <fullName evidence="1">Uncharacterized protein</fullName>
    </submittedName>
</protein>
<comment type="caution">
    <text evidence="1">The sequence shown here is derived from an EMBL/GenBank/DDBJ whole genome shotgun (WGS) entry which is preliminary data.</text>
</comment>
<dbReference type="RefSeq" id="WP_162846293.1">
    <property type="nucleotide sequence ID" value="NZ_AP022337.1"/>
</dbReference>
<organism evidence="1 2">
    <name type="scientific">Mameliella alba</name>
    <dbReference type="NCBI Taxonomy" id="561184"/>
    <lineage>
        <taxon>Bacteria</taxon>
        <taxon>Pseudomonadati</taxon>
        <taxon>Pseudomonadota</taxon>
        <taxon>Alphaproteobacteria</taxon>
        <taxon>Rhodobacterales</taxon>
        <taxon>Roseobacteraceae</taxon>
        <taxon>Mameliella</taxon>
    </lineage>
</organism>
<dbReference type="EMBL" id="JSUQ01000021">
    <property type="protein sequence ID" value="KHQ50809.1"/>
    <property type="molecule type" value="Genomic_DNA"/>
</dbReference>
<keyword evidence="2" id="KW-1185">Reference proteome</keyword>
<gene>
    <name evidence="1" type="ORF">OA50_04521</name>
</gene>
<accession>A0A0B3SJQ9</accession>
<name>A0A0B3SJQ9_9RHOB</name>
<dbReference type="AlphaFoldDB" id="A0A0B3SJQ9"/>